<evidence type="ECO:0000313" key="2">
    <source>
        <dbReference type="Proteomes" id="UP001472677"/>
    </source>
</evidence>
<sequence length="106" mass="12111">MLGSEPDVIRWKGLNDLKCSLKSAYLLRDASTAPLPHTVWQAIHRYKGLPKIKAFLWYVILELDSVAAVGVVRKGYNGPHNFRSHLVELWRRPWHVQVVLVKGQGN</sequence>
<name>A0ABR2ES49_9ROSI</name>
<evidence type="ECO:0000313" key="1">
    <source>
        <dbReference type="EMBL" id="KAK8564169.1"/>
    </source>
</evidence>
<evidence type="ECO:0008006" key="3">
    <source>
        <dbReference type="Google" id="ProtNLM"/>
    </source>
</evidence>
<reference evidence="1 2" key="1">
    <citation type="journal article" date="2024" name="G3 (Bethesda)">
        <title>Genome assembly of Hibiscus sabdariffa L. provides insights into metabolisms of medicinal natural products.</title>
        <authorList>
            <person name="Kim T."/>
        </authorList>
    </citation>
    <scope>NUCLEOTIDE SEQUENCE [LARGE SCALE GENOMIC DNA]</scope>
    <source>
        <strain evidence="1">TK-2024</strain>
        <tissue evidence="1">Old leaves</tissue>
    </source>
</reference>
<comment type="caution">
    <text evidence="1">The sequence shown here is derived from an EMBL/GenBank/DDBJ whole genome shotgun (WGS) entry which is preliminary data.</text>
</comment>
<dbReference type="EMBL" id="JBBPBM010000011">
    <property type="protein sequence ID" value="KAK8564169.1"/>
    <property type="molecule type" value="Genomic_DNA"/>
</dbReference>
<keyword evidence="2" id="KW-1185">Reference proteome</keyword>
<protein>
    <recommendedName>
        <fullName evidence="3">Reverse transcriptase zinc-binding domain-containing protein</fullName>
    </recommendedName>
</protein>
<proteinExistence type="predicted"/>
<gene>
    <name evidence="1" type="ORF">V6N12_036300</name>
</gene>
<organism evidence="1 2">
    <name type="scientific">Hibiscus sabdariffa</name>
    <name type="common">roselle</name>
    <dbReference type="NCBI Taxonomy" id="183260"/>
    <lineage>
        <taxon>Eukaryota</taxon>
        <taxon>Viridiplantae</taxon>
        <taxon>Streptophyta</taxon>
        <taxon>Embryophyta</taxon>
        <taxon>Tracheophyta</taxon>
        <taxon>Spermatophyta</taxon>
        <taxon>Magnoliopsida</taxon>
        <taxon>eudicotyledons</taxon>
        <taxon>Gunneridae</taxon>
        <taxon>Pentapetalae</taxon>
        <taxon>rosids</taxon>
        <taxon>malvids</taxon>
        <taxon>Malvales</taxon>
        <taxon>Malvaceae</taxon>
        <taxon>Malvoideae</taxon>
        <taxon>Hibiscus</taxon>
    </lineage>
</organism>
<accession>A0ABR2ES49</accession>
<dbReference type="Proteomes" id="UP001472677">
    <property type="component" value="Unassembled WGS sequence"/>
</dbReference>